<gene>
    <name evidence="2" type="ORF">CYMTET_36407</name>
</gene>
<evidence type="ECO:0000313" key="3">
    <source>
        <dbReference type="Proteomes" id="UP001190700"/>
    </source>
</evidence>
<sequence length="141" mass="15090">MGGSWQINHFSARCALDDMLCSYYGWPKSPAGCIPARRHVIMTLGFIAITLLVSCVVDDVSVVFELVGSTVGSLVICIIPGLIIMPRDEGPQDMMDGDELLSEPSSRGRKIGAYLFSGALLTVGFGVALSTLYVFVKSKLG</sequence>
<name>A0AAE0F793_9CHLO</name>
<reference evidence="2 3" key="1">
    <citation type="journal article" date="2015" name="Genome Biol. Evol.">
        <title>Comparative Genomics of a Bacterivorous Green Alga Reveals Evolutionary Causalities and Consequences of Phago-Mixotrophic Mode of Nutrition.</title>
        <authorList>
            <person name="Burns J.A."/>
            <person name="Paasch A."/>
            <person name="Narechania A."/>
            <person name="Kim E."/>
        </authorList>
    </citation>
    <scope>NUCLEOTIDE SEQUENCE [LARGE SCALE GENOMIC DNA]</scope>
    <source>
        <strain evidence="2 3">PLY_AMNH</strain>
    </source>
</reference>
<feature type="transmembrane region" description="Helical" evidence="1">
    <location>
        <begin position="66"/>
        <end position="85"/>
    </location>
</feature>
<protein>
    <recommendedName>
        <fullName evidence="4">Amino acid transporter transmembrane domain-containing protein</fullName>
    </recommendedName>
</protein>
<evidence type="ECO:0000313" key="2">
    <source>
        <dbReference type="EMBL" id="KAK3254378.1"/>
    </source>
</evidence>
<dbReference type="PANTHER" id="PTHR22950:SF652">
    <property type="entry name" value="TRANSMEMBRANE AMINO ACID TRANSPORTER FAMILY PROTEIN"/>
    <property type="match status" value="1"/>
</dbReference>
<dbReference type="PANTHER" id="PTHR22950">
    <property type="entry name" value="AMINO ACID TRANSPORTER"/>
    <property type="match status" value="1"/>
</dbReference>
<keyword evidence="3" id="KW-1185">Reference proteome</keyword>
<dbReference type="AlphaFoldDB" id="A0AAE0F793"/>
<organism evidence="2 3">
    <name type="scientific">Cymbomonas tetramitiformis</name>
    <dbReference type="NCBI Taxonomy" id="36881"/>
    <lineage>
        <taxon>Eukaryota</taxon>
        <taxon>Viridiplantae</taxon>
        <taxon>Chlorophyta</taxon>
        <taxon>Pyramimonadophyceae</taxon>
        <taxon>Pyramimonadales</taxon>
        <taxon>Pyramimonadaceae</taxon>
        <taxon>Cymbomonas</taxon>
    </lineage>
</organism>
<feature type="transmembrane region" description="Helical" evidence="1">
    <location>
        <begin position="40"/>
        <end position="60"/>
    </location>
</feature>
<dbReference type="Proteomes" id="UP001190700">
    <property type="component" value="Unassembled WGS sequence"/>
</dbReference>
<keyword evidence="1" id="KW-1133">Transmembrane helix</keyword>
<proteinExistence type="predicted"/>
<dbReference type="EMBL" id="LGRX02023669">
    <property type="protein sequence ID" value="KAK3254378.1"/>
    <property type="molecule type" value="Genomic_DNA"/>
</dbReference>
<evidence type="ECO:0000256" key="1">
    <source>
        <dbReference type="SAM" id="Phobius"/>
    </source>
</evidence>
<accession>A0AAE0F793</accession>
<keyword evidence="1" id="KW-0472">Membrane</keyword>
<evidence type="ECO:0008006" key="4">
    <source>
        <dbReference type="Google" id="ProtNLM"/>
    </source>
</evidence>
<feature type="transmembrane region" description="Helical" evidence="1">
    <location>
        <begin position="111"/>
        <end position="136"/>
    </location>
</feature>
<keyword evidence="1" id="KW-0812">Transmembrane</keyword>
<comment type="caution">
    <text evidence="2">The sequence shown here is derived from an EMBL/GenBank/DDBJ whole genome shotgun (WGS) entry which is preliminary data.</text>
</comment>
<dbReference type="GO" id="GO:0015179">
    <property type="term" value="F:L-amino acid transmembrane transporter activity"/>
    <property type="evidence" value="ECO:0007669"/>
    <property type="project" value="TreeGrafter"/>
</dbReference>
<dbReference type="GO" id="GO:0016020">
    <property type="term" value="C:membrane"/>
    <property type="evidence" value="ECO:0007669"/>
    <property type="project" value="TreeGrafter"/>
</dbReference>